<evidence type="ECO:0000313" key="2">
    <source>
        <dbReference type="Proteomes" id="UP000323300"/>
    </source>
</evidence>
<organism evidence="1 2">
    <name type="scientific">Neomesorhizobium albiziae</name>
    <dbReference type="NCBI Taxonomy" id="335020"/>
    <lineage>
        <taxon>Bacteria</taxon>
        <taxon>Pseudomonadati</taxon>
        <taxon>Pseudomonadota</taxon>
        <taxon>Alphaproteobacteria</taxon>
        <taxon>Hyphomicrobiales</taxon>
        <taxon>Phyllobacteriaceae</taxon>
        <taxon>Neomesorhizobium</taxon>
    </lineage>
</organism>
<dbReference type="RefSeq" id="WP_149762500.1">
    <property type="nucleotide sequence ID" value="NZ_BSPE01000033.1"/>
</dbReference>
<dbReference type="Pfam" id="PF13671">
    <property type="entry name" value="AAA_33"/>
    <property type="match status" value="1"/>
</dbReference>
<dbReference type="GO" id="GO:0016740">
    <property type="term" value="F:transferase activity"/>
    <property type="evidence" value="ECO:0007669"/>
    <property type="project" value="UniProtKB-KW"/>
</dbReference>
<gene>
    <name evidence="1" type="ORF">SAMN04488498_11757</name>
</gene>
<keyword evidence="2" id="KW-1185">Reference proteome</keyword>
<dbReference type="Gene3D" id="3.40.50.300">
    <property type="entry name" value="P-loop containing nucleotide triphosphate hydrolases"/>
    <property type="match status" value="1"/>
</dbReference>
<dbReference type="EMBL" id="FOSL01000017">
    <property type="protein sequence ID" value="SFK91816.1"/>
    <property type="molecule type" value="Genomic_DNA"/>
</dbReference>
<protein>
    <submittedName>
        <fullName evidence="1">Chloramphenicol phosphotransferase-like protein</fullName>
    </submittedName>
</protein>
<dbReference type="AlphaFoldDB" id="A0A1I4DIC4"/>
<dbReference type="InterPro" id="IPR027417">
    <property type="entry name" value="P-loop_NTPase"/>
</dbReference>
<accession>A0A1I4DIC4</accession>
<sequence>MPADLSFPRIIVITGGMAAGKSTVVQALAERLPKSVHLRGDIFRKMVVGGRKEMSPDASPEALRQLELRYDLACHTALQYAAAGFHVVYQDVILGKYLARVVDRLKPCTTGVVVLDPSSTALASRDAARAKTAYGAWTSEAMRDLLHAQTPRIGFWVDTSSQTVGETVDAILANPESMRELDL</sequence>
<dbReference type="Proteomes" id="UP000323300">
    <property type="component" value="Unassembled WGS sequence"/>
</dbReference>
<evidence type="ECO:0000313" key="1">
    <source>
        <dbReference type="EMBL" id="SFK91816.1"/>
    </source>
</evidence>
<reference evidence="1 2" key="1">
    <citation type="submission" date="2016-10" db="EMBL/GenBank/DDBJ databases">
        <authorList>
            <person name="Varghese N."/>
            <person name="Submissions S."/>
        </authorList>
    </citation>
    <scope>NUCLEOTIDE SEQUENCE [LARGE SCALE GENOMIC DNA]</scope>
    <source>
        <strain evidence="1 2">DSM 21822</strain>
    </source>
</reference>
<dbReference type="SUPFAM" id="SSF52540">
    <property type="entry name" value="P-loop containing nucleoside triphosphate hydrolases"/>
    <property type="match status" value="1"/>
</dbReference>
<proteinExistence type="predicted"/>
<keyword evidence="1" id="KW-0808">Transferase</keyword>
<name>A0A1I4DIC4_9HYPH</name>
<dbReference type="OrthoDB" id="9811893at2"/>